<gene>
    <name evidence="10" type="ORF">E5162_01150</name>
</gene>
<evidence type="ECO:0000256" key="5">
    <source>
        <dbReference type="ARBA" id="ARBA00023002"/>
    </source>
</evidence>
<feature type="transmembrane region" description="Helical" evidence="8">
    <location>
        <begin position="423"/>
        <end position="440"/>
    </location>
</feature>
<dbReference type="PANTHER" id="PTHR42682">
    <property type="entry name" value="HYDROGENASE-4 COMPONENT F"/>
    <property type="match status" value="1"/>
</dbReference>
<feature type="transmembrane region" description="Helical" evidence="8">
    <location>
        <begin position="380"/>
        <end position="403"/>
    </location>
</feature>
<evidence type="ECO:0000256" key="4">
    <source>
        <dbReference type="ARBA" id="ARBA00022989"/>
    </source>
</evidence>
<dbReference type="PANTHER" id="PTHR42682:SF4">
    <property type="entry name" value="NADH-UBIQUINONE_PLASTOQUINONE"/>
    <property type="match status" value="1"/>
</dbReference>
<evidence type="ECO:0000259" key="9">
    <source>
        <dbReference type="Pfam" id="PF00361"/>
    </source>
</evidence>
<name>A0A4S2HDJ9_9PROT</name>
<feature type="transmembrane region" description="Helical" evidence="8">
    <location>
        <begin position="341"/>
        <end position="360"/>
    </location>
</feature>
<evidence type="ECO:0000256" key="8">
    <source>
        <dbReference type="SAM" id="Phobius"/>
    </source>
</evidence>
<dbReference type="GO" id="GO:0016491">
    <property type="term" value="F:oxidoreductase activity"/>
    <property type="evidence" value="ECO:0007669"/>
    <property type="project" value="UniProtKB-KW"/>
</dbReference>
<protein>
    <submittedName>
        <fullName evidence="10">Na(+)/H(+) antiporter subunit D</fullName>
    </submittedName>
</protein>
<feature type="transmembrane region" description="Helical" evidence="8">
    <location>
        <begin position="78"/>
        <end position="95"/>
    </location>
</feature>
<feature type="transmembrane region" description="Helical" evidence="8">
    <location>
        <begin position="556"/>
        <end position="575"/>
    </location>
</feature>
<reference evidence="10 11" key="1">
    <citation type="journal article" date="2013" name="Int. J. Syst. Evol. Microbiol.">
        <title>Marinicauda pacifica gen. nov., sp. nov., a prosthecate alphaproteobacterium of the family Hyphomonadaceae isolated from deep seawater.</title>
        <authorList>
            <person name="Zhang X.Y."/>
            <person name="Li G.W."/>
            <person name="Wang C.S."/>
            <person name="Zhang Y.J."/>
            <person name="Xu X.W."/>
            <person name="Li H."/>
            <person name="Liu A."/>
            <person name="Liu C."/>
            <person name="Xie B.B."/>
            <person name="Qin Q.L."/>
            <person name="Xu Z."/>
            <person name="Chen X.L."/>
            <person name="Zhou B.C."/>
            <person name="Zhang Y.Z."/>
        </authorList>
    </citation>
    <scope>NUCLEOTIDE SEQUENCE [LARGE SCALE GENOMIC DNA]</scope>
    <source>
        <strain evidence="10 11">P-1 km-3</strain>
    </source>
</reference>
<dbReference type="AlphaFoldDB" id="A0A4S2HDJ9"/>
<feature type="transmembrane region" description="Helical" evidence="8">
    <location>
        <begin position="156"/>
        <end position="173"/>
    </location>
</feature>
<feature type="transmembrane region" description="Helical" evidence="8">
    <location>
        <begin position="460"/>
        <end position="483"/>
    </location>
</feature>
<evidence type="ECO:0000256" key="1">
    <source>
        <dbReference type="ARBA" id="ARBA00004651"/>
    </source>
</evidence>
<feature type="transmembrane region" description="Helical" evidence="8">
    <location>
        <begin position="272"/>
        <end position="290"/>
    </location>
</feature>
<evidence type="ECO:0000256" key="2">
    <source>
        <dbReference type="ARBA" id="ARBA00022475"/>
    </source>
</evidence>
<feature type="transmembrane region" description="Helical" evidence="8">
    <location>
        <begin position="223"/>
        <end position="241"/>
    </location>
</feature>
<evidence type="ECO:0000256" key="3">
    <source>
        <dbReference type="ARBA" id="ARBA00022692"/>
    </source>
</evidence>
<dbReference type="InterPro" id="IPR001750">
    <property type="entry name" value="ND/Mrp_TM"/>
</dbReference>
<evidence type="ECO:0000313" key="10">
    <source>
        <dbReference type="EMBL" id="TGY93923.1"/>
    </source>
</evidence>
<dbReference type="Proteomes" id="UP000305451">
    <property type="component" value="Unassembled WGS sequence"/>
</dbReference>
<evidence type="ECO:0000256" key="7">
    <source>
        <dbReference type="RuleBase" id="RU000320"/>
    </source>
</evidence>
<evidence type="ECO:0000256" key="6">
    <source>
        <dbReference type="ARBA" id="ARBA00023136"/>
    </source>
</evidence>
<feature type="transmembrane region" description="Helical" evidence="8">
    <location>
        <begin position="107"/>
        <end position="127"/>
    </location>
</feature>
<dbReference type="GO" id="GO:0005886">
    <property type="term" value="C:plasma membrane"/>
    <property type="evidence" value="ECO:0007669"/>
    <property type="project" value="UniProtKB-SubCell"/>
</dbReference>
<keyword evidence="11" id="KW-1185">Reference proteome</keyword>
<feature type="domain" description="NADH:quinone oxidoreductase/Mrp antiporter transmembrane" evidence="9">
    <location>
        <begin position="119"/>
        <end position="388"/>
    </location>
</feature>
<accession>A0A4S2HDJ9</accession>
<keyword evidence="6 8" id="KW-0472">Membrane</keyword>
<comment type="caution">
    <text evidence="10">The sequence shown here is derived from an EMBL/GenBank/DDBJ whole genome shotgun (WGS) entry which is preliminary data.</text>
</comment>
<sequence length="577" mass="61116">MSEFFASLSTMSPAFVVLAAGILAMLIPSVVVRKVLMIAAPLIAGAIMLTTPSIGSFGAFEVAGFTLETYRYDELSRVWGLIFVLIAFLNAIYSVHERSQMSDAAALLYSGAAIGAVFAGDLLTLFFFWELTALASVFLIFAAGGSVAYRAGLRYLAIQVLSGVLLLGGAAVWAQTQGWAFNEIGLDSMAGRIILIGFGIKAGFPLVHMWINDAYPKASATGAVVLSAFTTKLAIYVLARAYAGEDILIVIGAVMAVFPAIFILFEDDMRRCAAYALNSTLGFMVVGVGIGTEKAIAAVAANAFVGVIYIALMFMVLGAVMAQTGTARASQLGGLYRRMPLTALFGVISALALAAAPAFSGFVAKALTLSAVLGEHRGDIWLALVFGSAGVLAHAALKIPYLVFFGPDRGPDHASTVREAPPGMLIAMAMASALCLYLGLDYELLYSLLPGDVAYAPYTLGHILGQAQLLFMVAFAFALALALKLYPARQPISVRDVDWLYRGFGDGAVRWGTVMTIKLIEHIQRGLGGAFSRFGRRLFHLFSPGGALARTVPSGLMAIWTTVILALILIVAYFSPA</sequence>
<keyword evidence="3 7" id="KW-0812">Transmembrane</keyword>
<dbReference type="EMBL" id="SRXV01000001">
    <property type="protein sequence ID" value="TGY93923.1"/>
    <property type="molecule type" value="Genomic_DNA"/>
</dbReference>
<feature type="transmembrane region" description="Helical" evidence="8">
    <location>
        <begin position="12"/>
        <end position="31"/>
    </location>
</feature>
<dbReference type="OrthoDB" id="9811798at2"/>
<feature type="transmembrane region" description="Helical" evidence="8">
    <location>
        <begin position="247"/>
        <end position="265"/>
    </location>
</feature>
<feature type="transmembrane region" description="Helical" evidence="8">
    <location>
        <begin position="296"/>
        <end position="320"/>
    </location>
</feature>
<evidence type="ECO:0000313" key="11">
    <source>
        <dbReference type="Proteomes" id="UP000305451"/>
    </source>
</evidence>
<feature type="transmembrane region" description="Helical" evidence="8">
    <location>
        <begin position="193"/>
        <end position="211"/>
    </location>
</feature>
<dbReference type="InterPro" id="IPR052175">
    <property type="entry name" value="ComplexI-like_HydComp"/>
</dbReference>
<organism evidence="10 11">
    <name type="scientific">Marinicauda pacifica</name>
    <dbReference type="NCBI Taxonomy" id="1133559"/>
    <lineage>
        <taxon>Bacteria</taxon>
        <taxon>Pseudomonadati</taxon>
        <taxon>Pseudomonadota</taxon>
        <taxon>Alphaproteobacteria</taxon>
        <taxon>Maricaulales</taxon>
        <taxon>Maricaulaceae</taxon>
        <taxon>Marinicauda</taxon>
    </lineage>
</organism>
<comment type="subcellular location">
    <subcellularLocation>
        <location evidence="1">Cell membrane</location>
        <topology evidence="1">Multi-pass membrane protein</topology>
    </subcellularLocation>
    <subcellularLocation>
        <location evidence="7">Membrane</location>
        <topology evidence="7">Multi-pass membrane protein</topology>
    </subcellularLocation>
</comment>
<dbReference type="Pfam" id="PF00361">
    <property type="entry name" value="Proton_antipo_M"/>
    <property type="match status" value="1"/>
</dbReference>
<feature type="transmembrane region" description="Helical" evidence="8">
    <location>
        <begin position="38"/>
        <end position="58"/>
    </location>
</feature>
<feature type="transmembrane region" description="Helical" evidence="8">
    <location>
        <begin position="133"/>
        <end position="149"/>
    </location>
</feature>
<dbReference type="RefSeq" id="WP_135943118.1">
    <property type="nucleotide sequence ID" value="NZ_BMEI01000001.1"/>
</dbReference>
<proteinExistence type="predicted"/>
<keyword evidence="5" id="KW-0560">Oxidoreductase</keyword>
<keyword evidence="4 8" id="KW-1133">Transmembrane helix</keyword>
<keyword evidence="2" id="KW-1003">Cell membrane</keyword>